<dbReference type="Proteomes" id="UP000257200">
    <property type="component" value="Unplaced"/>
</dbReference>
<protein>
    <recommendedName>
        <fullName evidence="3">Tc1-like transposase DDE domain-containing protein</fullName>
    </recommendedName>
</protein>
<sequence length="111" mass="13105">VVRKHTQILKYWKKSCCRMLKRKWVFQQDNDPKHASKRAKSWFQTSRIQVVEWSAQSPDLHPIENLNAEELWNVVQLSGAAMPADRCQELVDSVHHRCEAVIRNRGYATKY</sequence>
<organism evidence="1 2">
    <name type="scientific">Acanthochromis polyacanthus</name>
    <name type="common">spiny chromis</name>
    <dbReference type="NCBI Taxonomy" id="80966"/>
    <lineage>
        <taxon>Eukaryota</taxon>
        <taxon>Metazoa</taxon>
        <taxon>Chordata</taxon>
        <taxon>Craniata</taxon>
        <taxon>Vertebrata</taxon>
        <taxon>Euteleostomi</taxon>
        <taxon>Actinopterygii</taxon>
        <taxon>Neopterygii</taxon>
        <taxon>Teleostei</taxon>
        <taxon>Neoteleostei</taxon>
        <taxon>Acanthomorphata</taxon>
        <taxon>Ovalentaria</taxon>
        <taxon>Pomacentridae</taxon>
        <taxon>Acanthochromis</taxon>
    </lineage>
</organism>
<dbReference type="STRING" id="80966.ENSAPOP00000025121"/>
<reference evidence="1" key="2">
    <citation type="submission" date="2025-09" db="UniProtKB">
        <authorList>
            <consortium name="Ensembl"/>
        </authorList>
    </citation>
    <scope>IDENTIFICATION</scope>
</reference>
<dbReference type="InParanoid" id="A0A3Q1G3D6"/>
<reference evidence="1" key="1">
    <citation type="submission" date="2025-08" db="UniProtKB">
        <authorList>
            <consortium name="Ensembl"/>
        </authorList>
    </citation>
    <scope>IDENTIFICATION</scope>
</reference>
<dbReference type="InterPro" id="IPR036397">
    <property type="entry name" value="RNaseH_sf"/>
</dbReference>
<dbReference type="AlphaFoldDB" id="A0A3Q1G3D6"/>
<dbReference type="Ensembl" id="ENSAPOT00000007033.1">
    <property type="protein sequence ID" value="ENSAPOP00000025121.1"/>
    <property type="gene ID" value="ENSAPOG00000008029.1"/>
</dbReference>
<dbReference type="Gene3D" id="3.30.420.10">
    <property type="entry name" value="Ribonuclease H-like superfamily/Ribonuclease H"/>
    <property type="match status" value="1"/>
</dbReference>
<evidence type="ECO:0000313" key="2">
    <source>
        <dbReference type="Proteomes" id="UP000257200"/>
    </source>
</evidence>
<name>A0A3Q1G3D6_9TELE</name>
<dbReference type="GO" id="GO:0003676">
    <property type="term" value="F:nucleic acid binding"/>
    <property type="evidence" value="ECO:0007669"/>
    <property type="project" value="InterPro"/>
</dbReference>
<accession>A0A3Q1G3D6</accession>
<dbReference type="GeneTree" id="ENSGT01030000234970"/>
<keyword evidence="2" id="KW-1185">Reference proteome</keyword>
<evidence type="ECO:0008006" key="3">
    <source>
        <dbReference type="Google" id="ProtNLM"/>
    </source>
</evidence>
<evidence type="ECO:0000313" key="1">
    <source>
        <dbReference type="Ensembl" id="ENSAPOP00000025121.1"/>
    </source>
</evidence>
<proteinExistence type="predicted"/>